<proteinExistence type="predicted"/>
<protein>
    <submittedName>
        <fullName evidence="2">Photosystem reaction center subunit H</fullName>
    </submittedName>
</protein>
<dbReference type="RefSeq" id="WP_042207827.1">
    <property type="nucleotide sequence ID" value="NZ_CP009288.1"/>
</dbReference>
<feature type="domain" description="PRC-barrel" evidence="1">
    <location>
        <begin position="2"/>
        <end position="69"/>
    </location>
</feature>
<evidence type="ECO:0000259" key="1">
    <source>
        <dbReference type="Pfam" id="PF05239"/>
    </source>
</evidence>
<dbReference type="Gene3D" id="2.30.30.240">
    <property type="entry name" value="PRC-barrel domain"/>
    <property type="match status" value="2"/>
</dbReference>
<gene>
    <name evidence="2" type="ORF">PDUR_20505</name>
</gene>
<name>A0A089HPV3_PAEDU</name>
<dbReference type="STRING" id="44251.PDUR_20505"/>
<reference evidence="2 3" key="1">
    <citation type="submission" date="2014-08" db="EMBL/GenBank/DDBJ databases">
        <title>Comparative genomics of the Paenibacillus odorifer group.</title>
        <authorList>
            <person name="den Bakker H.C."/>
            <person name="Tsai Y.-C."/>
            <person name="Martin N."/>
            <person name="Korlach J."/>
            <person name="Wiedmann M."/>
        </authorList>
    </citation>
    <scope>NUCLEOTIDE SEQUENCE [LARGE SCALE GENOMIC DNA]</scope>
    <source>
        <strain evidence="2 3">DSM 1735</strain>
    </source>
</reference>
<dbReference type="Proteomes" id="UP000029409">
    <property type="component" value="Chromosome"/>
</dbReference>
<evidence type="ECO:0000313" key="2">
    <source>
        <dbReference type="EMBL" id="AIQ14031.1"/>
    </source>
</evidence>
<dbReference type="KEGG" id="pdu:PDUR_20505"/>
<sequence>MRLQDFIGLNVFGVEEGKEVGKIVDCVLDSNWNITGIELESKSFFGSHVKVVAWEDIVAYGEDAVMIQNEESIRKMDAGSIPHSFLEGKNKLKDMQVVTETGTILGKVSDVYFDQKLGNTIVALEISDGLVTDLMEGRKWLPCIPGMSIGENAVVVPALSEERLEKNINIVNG</sequence>
<evidence type="ECO:0000313" key="3">
    <source>
        <dbReference type="Proteomes" id="UP000029409"/>
    </source>
</evidence>
<dbReference type="InterPro" id="IPR027275">
    <property type="entry name" value="PRC-brl_dom"/>
</dbReference>
<organism evidence="2 3">
    <name type="scientific">Paenibacillus durus</name>
    <name type="common">Paenibacillus azotofixans</name>
    <dbReference type="NCBI Taxonomy" id="44251"/>
    <lineage>
        <taxon>Bacteria</taxon>
        <taxon>Bacillati</taxon>
        <taxon>Bacillota</taxon>
        <taxon>Bacilli</taxon>
        <taxon>Bacillales</taxon>
        <taxon>Paenibacillaceae</taxon>
        <taxon>Paenibacillus</taxon>
    </lineage>
</organism>
<dbReference type="Pfam" id="PF05239">
    <property type="entry name" value="PRC"/>
    <property type="match status" value="2"/>
</dbReference>
<feature type="domain" description="PRC-barrel" evidence="1">
    <location>
        <begin position="90"/>
        <end position="162"/>
    </location>
</feature>
<keyword evidence="3" id="KW-1185">Reference proteome</keyword>
<dbReference type="OrthoDB" id="1707618at2"/>
<dbReference type="EMBL" id="CP009288">
    <property type="protein sequence ID" value="AIQ14031.1"/>
    <property type="molecule type" value="Genomic_DNA"/>
</dbReference>
<dbReference type="AlphaFoldDB" id="A0A089HPV3"/>
<dbReference type="InterPro" id="IPR011033">
    <property type="entry name" value="PRC_barrel-like_sf"/>
</dbReference>
<dbReference type="SUPFAM" id="SSF50346">
    <property type="entry name" value="PRC-barrel domain"/>
    <property type="match status" value="2"/>
</dbReference>
<dbReference type="eggNOG" id="COG3881">
    <property type="taxonomic scope" value="Bacteria"/>
</dbReference>
<accession>A0A089HPV3</accession>